<evidence type="ECO:0000259" key="3">
    <source>
        <dbReference type="PROSITE" id="PS51462"/>
    </source>
</evidence>
<dbReference type="Gene3D" id="3.90.79.10">
    <property type="entry name" value="Nucleoside Triphosphate Pyrophosphohydrolase"/>
    <property type="match status" value="1"/>
</dbReference>
<protein>
    <submittedName>
        <fullName evidence="4">NUDIX hydrolase</fullName>
    </submittedName>
</protein>
<sequence>MPNSWRRWMSLPRDEAADSTIRHWEPLGETSSRGPSGYLRILTRRYVLPDGRTSSWDLIDGGQSVAVLALTDDGQVVLVRQFRPGPSVILDEMPGGHVEPGDTLAEAARKELLEETGYAGEIQIISSTWLSASATTRRHVAVARNCRRIGSPAPVGDEFCEPVLVPLARFRQSLRKGSMTDVDLGYLALDHLNLL</sequence>
<dbReference type="Proteomes" id="UP000294543">
    <property type="component" value="Unassembled WGS sequence"/>
</dbReference>
<dbReference type="SUPFAM" id="SSF55811">
    <property type="entry name" value="Nudix"/>
    <property type="match status" value="1"/>
</dbReference>
<reference evidence="4 5" key="1">
    <citation type="submission" date="2019-03" db="EMBL/GenBank/DDBJ databases">
        <title>Draft genome sequences of novel Actinobacteria.</title>
        <authorList>
            <person name="Sahin N."/>
            <person name="Ay H."/>
            <person name="Saygin H."/>
        </authorList>
    </citation>
    <scope>NUCLEOTIDE SEQUENCE [LARGE SCALE GENOMIC DNA]</scope>
    <source>
        <strain evidence="4 5">KC712</strain>
    </source>
</reference>
<organism evidence="4 5">
    <name type="scientific">Nonomuraea diastatica</name>
    <dbReference type="NCBI Taxonomy" id="1848329"/>
    <lineage>
        <taxon>Bacteria</taxon>
        <taxon>Bacillati</taxon>
        <taxon>Actinomycetota</taxon>
        <taxon>Actinomycetes</taxon>
        <taxon>Streptosporangiales</taxon>
        <taxon>Streptosporangiaceae</taxon>
        <taxon>Nonomuraea</taxon>
    </lineage>
</organism>
<dbReference type="OrthoDB" id="177518at2"/>
<dbReference type="GO" id="GO:0016787">
    <property type="term" value="F:hydrolase activity"/>
    <property type="evidence" value="ECO:0007669"/>
    <property type="project" value="UniProtKB-KW"/>
</dbReference>
<dbReference type="InterPro" id="IPR000086">
    <property type="entry name" value="NUDIX_hydrolase_dom"/>
</dbReference>
<evidence type="ECO:0000313" key="4">
    <source>
        <dbReference type="EMBL" id="TDD16050.1"/>
    </source>
</evidence>
<dbReference type="InterPro" id="IPR015797">
    <property type="entry name" value="NUDIX_hydrolase-like_dom_sf"/>
</dbReference>
<dbReference type="CDD" id="cd03424">
    <property type="entry name" value="NUDIX_ADPRase_Nudt5_UGPPase_Nudt14"/>
    <property type="match status" value="1"/>
</dbReference>
<comment type="cofactor">
    <cofactor evidence="1">
        <name>Mg(2+)</name>
        <dbReference type="ChEBI" id="CHEBI:18420"/>
    </cofactor>
</comment>
<dbReference type="PANTHER" id="PTHR11839">
    <property type="entry name" value="UDP/ADP-SUGAR PYROPHOSPHATASE"/>
    <property type="match status" value="1"/>
</dbReference>
<keyword evidence="5" id="KW-1185">Reference proteome</keyword>
<dbReference type="PANTHER" id="PTHR11839:SF18">
    <property type="entry name" value="NUDIX HYDROLASE DOMAIN-CONTAINING PROTEIN"/>
    <property type="match status" value="1"/>
</dbReference>
<name>A0A4R4WP94_9ACTN</name>
<gene>
    <name evidence="4" type="ORF">E1294_32580</name>
</gene>
<accession>A0A4R4WP94</accession>
<evidence type="ECO:0000313" key="5">
    <source>
        <dbReference type="Proteomes" id="UP000294543"/>
    </source>
</evidence>
<dbReference type="Pfam" id="PF00293">
    <property type="entry name" value="NUDIX"/>
    <property type="match status" value="1"/>
</dbReference>
<keyword evidence="2 4" id="KW-0378">Hydrolase</keyword>
<dbReference type="GO" id="GO:0006753">
    <property type="term" value="P:nucleoside phosphate metabolic process"/>
    <property type="evidence" value="ECO:0007669"/>
    <property type="project" value="TreeGrafter"/>
</dbReference>
<feature type="domain" description="Nudix hydrolase" evidence="3">
    <location>
        <begin position="60"/>
        <end position="187"/>
    </location>
</feature>
<dbReference type="PROSITE" id="PS51462">
    <property type="entry name" value="NUDIX"/>
    <property type="match status" value="1"/>
</dbReference>
<comment type="caution">
    <text evidence="4">The sequence shown here is derived from an EMBL/GenBank/DDBJ whole genome shotgun (WGS) entry which is preliminary data.</text>
</comment>
<evidence type="ECO:0000256" key="2">
    <source>
        <dbReference type="ARBA" id="ARBA00022801"/>
    </source>
</evidence>
<dbReference type="EMBL" id="SMKP01000113">
    <property type="protein sequence ID" value="TDD16050.1"/>
    <property type="molecule type" value="Genomic_DNA"/>
</dbReference>
<evidence type="ECO:0000256" key="1">
    <source>
        <dbReference type="ARBA" id="ARBA00001946"/>
    </source>
</evidence>
<dbReference type="AlphaFoldDB" id="A0A4R4WP94"/>
<proteinExistence type="predicted"/>
<dbReference type="GO" id="GO:0019693">
    <property type="term" value="P:ribose phosphate metabolic process"/>
    <property type="evidence" value="ECO:0007669"/>
    <property type="project" value="TreeGrafter"/>
</dbReference>